<dbReference type="InterPro" id="IPR010221">
    <property type="entry name" value="VCBS_dom"/>
</dbReference>
<gene>
    <name evidence="2" type="ORF">JI741_17950</name>
</gene>
<reference evidence="2 3" key="1">
    <citation type="submission" date="2021-01" db="EMBL/GenBank/DDBJ databases">
        <title>Chryseolinea sp. Jin1 Genome sequencing and assembly.</title>
        <authorList>
            <person name="Kim I."/>
        </authorList>
    </citation>
    <scope>NUCLEOTIDE SEQUENCE [LARGE SCALE GENOMIC DNA]</scope>
    <source>
        <strain evidence="2 3">Jin1</strain>
    </source>
</reference>
<dbReference type="Gene3D" id="2.60.40.3440">
    <property type="match status" value="2"/>
</dbReference>
<dbReference type="SUPFAM" id="SSF49899">
    <property type="entry name" value="Concanavalin A-like lectins/glucanases"/>
    <property type="match status" value="1"/>
</dbReference>
<comment type="caution">
    <text evidence="2">The sequence shown here is derived from an EMBL/GenBank/DDBJ whole genome shotgun (WGS) entry which is preliminary data.</text>
</comment>
<dbReference type="EMBL" id="JAERRB010000006">
    <property type="protein sequence ID" value="MBL0743119.1"/>
    <property type="molecule type" value="Genomic_DNA"/>
</dbReference>
<dbReference type="Proteomes" id="UP000613030">
    <property type="component" value="Unassembled WGS sequence"/>
</dbReference>
<evidence type="ECO:0000313" key="2">
    <source>
        <dbReference type="EMBL" id="MBL0743119.1"/>
    </source>
</evidence>
<dbReference type="Gene3D" id="2.60.120.200">
    <property type="match status" value="1"/>
</dbReference>
<feature type="domain" description="Cadherin-like" evidence="1">
    <location>
        <begin position="1347"/>
        <end position="1440"/>
    </location>
</feature>
<dbReference type="Pfam" id="PF18483">
    <property type="entry name" value="Lectin_L-type_dom"/>
    <property type="match status" value="1"/>
</dbReference>
<protein>
    <submittedName>
        <fullName evidence="2">Tandem-95 repeat protein</fullName>
    </submittedName>
</protein>
<sequence length="1923" mass="198576">MSTTILAKTKIGYKLLAGIVITLLLITAAAVSAAPLAGAKKTVAFVPANVAPVLAGIEPGALAYAEGAAATSITANITVADADNANMVSATVQITGNYVSTEDVLSFTNASGITGTWDVSTGTLTLTGSATKANYQTALRAVKYQNTNTDAPSTTARTLSFTVNDGTVNSNTVSRNINVSGVNDAPVLSGIEMTNLAYSEGQAATQITSSIAVSDVDNVNIASATVVISAGFESGKDVLAFTNAFGITGSFSGSTLTLSGASSLANYQAALQSVTFQNNNNNNPSTTTRTITFRVNDGATNSTTLSRNITFTAVNDAPVLAAIEAAALTFSEGGAAKNISGAITAVDVDNANLTGATIQITGNFVATEDVLSFTTANGITGTFDAATGTIALTGTATVGNYQTALRNVLYKNTNTDNPSSSTRTLSITVTDGTDASNTVTRNITVTPVNDVSVLSAVEPAALSYTEDQGATTITSTLAIADVDNTTLASATVQINAPAYNASQDVLAFANAFGITGSFNSTTGILTLTGVASLSDYEAALRSVTYENTNHLAPSTTTRAVAFRVNDGSGNSNTMIRNITIAVVNDAPVLAAIESADMAYTEDQAATAMTTTQTASDGDNTNLAGATIQITGNYVSTEDVLSFTNASGITGSFNATTGTMTLTGSASVVNYQNALRAVRYKNSNLATPSPATRTVSFTVTDGSLSSNTTTRNITVTPVNDAPTVVADNVTTPEETTITIDVLANDSDVDDTIDPTTLAITVSPVNGTASIDPVNGKITYVPNAEFSGTNTIKYTVKDVAGTTSLAATVTITVSLINDAPSFTIGADQTVTEDFGTQTVTGWATNLNDGDPFTTQTLTFTATAANTALFATQPAISGTTGTLTFKPANNANGSTTVTVTLKDNGSNTAPNVNISASQTFTITITAVNDAPVGVDDFYSTSSNSALTANARTNDTDTENNTLSLSPAPLVPPAHGSVVINAVGTFTYTPDGSFTGTDTFTYQVCDNGTDNGVPASRCGQAVVSITVNPPNASYNIVGNNSIETAPDCFILTKALNNQQGAVWNRKPLDLRYSFELNFNAIFSAPGTVNDAGADGIIWMLQRDDTPPPLNVAGSPIDARGSVGEYLGVGGISPGIGIEVDTYQNAGEPAYDHIAISKDGDVYSILASPVPALVDGTNTPLDIEDGVEHTVKMSWDKPSNTFKVYFDGVERISYSNDIVASVFGGDATHVYWGFSSSTGGKNNYQGVCGITMNTTNLNPVTTNDVVAVDEDQSVTASFLTNDIDPESGVLTATAETKTTTHGSVVINADGTYTYTPAHDYNGTDSFTYQICDDFSTSGCTTGTVNITIAPVSDNPVATADAYPLNEDVTLNVAAAGVLTNDVDADGDVLTALLVSTATHGTLTFNANGSFSYVPAADYNGTDSFTYKINDGVNNSNIVTVSLTINPVNDAPAAANDAPTVQEDSQVVISVLANDVDVDNAIDATSVTLATLPAHGTAVLNATTGVVTYMPDLNYYGTDSFTYTVNDATGATSNTATTNITVTPVNDVPVAFNDNAVLDEDTPTTIDVLANDTDVDNSLAPASVHVVSAAAHGTTTLDATTGAILYTPAKDYFGADSFTYTVKDVDGGVSNVVTISLDVHPVNDAPVAVNDNVGTLEETAVIITILANDSDVDNALDASTVTLVDAPAHGTVSIDNVSGKITYTPSNAYLGGDAFSYTISDASGAASNVAAVNVLVTPPNRKPNAVDDGPIVHKFLIPLAIDVLANDSDVDNTQSELTLVSVTQPQVGSVSIVDGKVVYQPSGTESGVVTFTYTISDPAGLTDEATVTIEYVYQPLTVSEGFSPNNDGNNDAWYIRSIESFPNNSIKVFDRWGLLVYQASHYNNTSVIWDGRSNAGQESGKLLDQGTYFYALSLGEETKSISGYVMIVR</sequence>
<dbReference type="InterPro" id="IPR041690">
    <property type="entry name" value="Cadherin_5"/>
</dbReference>
<dbReference type="NCBIfam" id="TIGR04131">
    <property type="entry name" value="Bac_Flav_CTERM"/>
    <property type="match status" value="1"/>
</dbReference>
<dbReference type="PANTHER" id="PTHR14139:SF2">
    <property type="entry name" value="CALSYNTENIN-1"/>
    <property type="match status" value="1"/>
</dbReference>
<accession>A0ABS1KUS4</accession>
<dbReference type="PANTHER" id="PTHR14139">
    <property type="entry name" value="CALSYNTENIN"/>
    <property type="match status" value="1"/>
</dbReference>
<organism evidence="2 3">
    <name type="scientific">Chryseolinea lacunae</name>
    <dbReference type="NCBI Taxonomy" id="2801331"/>
    <lineage>
        <taxon>Bacteria</taxon>
        <taxon>Pseudomonadati</taxon>
        <taxon>Bacteroidota</taxon>
        <taxon>Cytophagia</taxon>
        <taxon>Cytophagales</taxon>
        <taxon>Fulvivirgaceae</taxon>
        <taxon>Chryseolinea</taxon>
    </lineage>
</organism>
<dbReference type="NCBIfam" id="NF012211">
    <property type="entry name" value="tand_rpt_95"/>
    <property type="match status" value="8"/>
</dbReference>
<proteinExistence type="predicted"/>
<dbReference type="NCBIfam" id="TIGR01965">
    <property type="entry name" value="VCBS_repeat"/>
    <property type="match status" value="2"/>
</dbReference>
<dbReference type="Pfam" id="PF17963">
    <property type="entry name" value="Big_9"/>
    <property type="match status" value="7"/>
</dbReference>
<dbReference type="InterPro" id="IPR056573">
    <property type="entry name" value="Lectin_L-type_dom"/>
</dbReference>
<dbReference type="RefSeq" id="WP_202012150.1">
    <property type="nucleotide sequence ID" value="NZ_JAERRB010000006.1"/>
</dbReference>
<name>A0ABS1KUS4_9BACT</name>
<evidence type="ECO:0000313" key="3">
    <source>
        <dbReference type="Proteomes" id="UP000613030"/>
    </source>
</evidence>
<keyword evidence="3" id="KW-1185">Reference proteome</keyword>
<dbReference type="Pfam" id="PF17892">
    <property type="entry name" value="Cadherin_5"/>
    <property type="match status" value="1"/>
</dbReference>
<evidence type="ECO:0000259" key="1">
    <source>
        <dbReference type="Pfam" id="PF17892"/>
    </source>
</evidence>
<dbReference type="InterPro" id="IPR013320">
    <property type="entry name" value="ConA-like_dom_sf"/>
</dbReference>
<dbReference type="Pfam" id="PF13585">
    <property type="entry name" value="CHU_C"/>
    <property type="match status" value="1"/>
</dbReference>
<dbReference type="Gene3D" id="2.60.40.2810">
    <property type="match status" value="5"/>
</dbReference>
<dbReference type="InterPro" id="IPR026341">
    <property type="entry name" value="T9SS_type_B"/>
</dbReference>
<dbReference type="CDD" id="cd01951">
    <property type="entry name" value="lectin_L-type"/>
    <property type="match status" value="1"/>
</dbReference>